<dbReference type="OrthoDB" id="6424004at2759"/>
<proteinExistence type="predicted"/>
<dbReference type="PANTHER" id="PTHR47331">
    <property type="entry name" value="PHD-TYPE DOMAIN-CONTAINING PROTEIN"/>
    <property type="match status" value="1"/>
</dbReference>
<dbReference type="PANTHER" id="PTHR47331:SF1">
    <property type="entry name" value="GAG-LIKE PROTEIN"/>
    <property type="match status" value="1"/>
</dbReference>
<gene>
    <name evidence="1" type="ORF">AVEN_70773_1</name>
</gene>
<organism evidence="1 2">
    <name type="scientific">Araneus ventricosus</name>
    <name type="common">Orbweaver spider</name>
    <name type="synonym">Epeira ventricosa</name>
    <dbReference type="NCBI Taxonomy" id="182803"/>
    <lineage>
        <taxon>Eukaryota</taxon>
        <taxon>Metazoa</taxon>
        <taxon>Ecdysozoa</taxon>
        <taxon>Arthropoda</taxon>
        <taxon>Chelicerata</taxon>
        <taxon>Arachnida</taxon>
        <taxon>Araneae</taxon>
        <taxon>Araneomorphae</taxon>
        <taxon>Entelegynae</taxon>
        <taxon>Araneoidea</taxon>
        <taxon>Araneidae</taxon>
        <taxon>Araneus</taxon>
    </lineage>
</organism>
<name>A0A4Y2H543_ARAVE</name>
<dbReference type="EMBL" id="BGPR01001766">
    <property type="protein sequence ID" value="GBM61412.1"/>
    <property type="molecule type" value="Genomic_DNA"/>
</dbReference>
<comment type="caution">
    <text evidence="1">The sequence shown here is derived from an EMBL/GenBank/DDBJ whole genome shotgun (WGS) entry which is preliminary data.</text>
</comment>
<dbReference type="Proteomes" id="UP000499080">
    <property type="component" value="Unassembled WGS sequence"/>
</dbReference>
<dbReference type="AlphaFoldDB" id="A0A4Y2H543"/>
<keyword evidence="2" id="KW-1185">Reference proteome</keyword>
<dbReference type="Pfam" id="PF05380">
    <property type="entry name" value="Peptidase_A17"/>
    <property type="match status" value="1"/>
</dbReference>
<protein>
    <recommendedName>
        <fullName evidence="3">Integrase zinc-binding domain-containing protein</fullName>
    </recommendedName>
</protein>
<evidence type="ECO:0000313" key="1">
    <source>
        <dbReference type="EMBL" id="GBM61412.1"/>
    </source>
</evidence>
<dbReference type="InterPro" id="IPR008042">
    <property type="entry name" value="Retrotrans_Pao"/>
</dbReference>
<evidence type="ECO:0000313" key="2">
    <source>
        <dbReference type="Proteomes" id="UP000499080"/>
    </source>
</evidence>
<accession>A0A4Y2H543</accession>
<evidence type="ECO:0008006" key="3">
    <source>
        <dbReference type="Google" id="ProtNLM"/>
    </source>
</evidence>
<reference evidence="1 2" key="1">
    <citation type="journal article" date="2019" name="Sci. Rep.">
        <title>Orb-weaving spider Araneus ventricosus genome elucidates the spidroin gene catalogue.</title>
        <authorList>
            <person name="Kono N."/>
            <person name="Nakamura H."/>
            <person name="Ohtoshi R."/>
            <person name="Moran D.A.P."/>
            <person name="Shinohara A."/>
            <person name="Yoshida Y."/>
            <person name="Fujiwara M."/>
            <person name="Mori M."/>
            <person name="Tomita M."/>
            <person name="Arakawa K."/>
        </authorList>
    </citation>
    <scope>NUCLEOTIDE SEQUENCE [LARGE SCALE GENOMIC DNA]</scope>
</reference>
<sequence length="504" mass="57894">MTRVSFGVTSSPFMLAATIKYHIRKYKQERSEAYEMLNSSLYVDDLFYSANTVNEALDLSTSVEILKDANMNLRKFKTNSEELRNLWYERGMIEGEDSSVRRLKVLGIIWNTKDDTFKLVVKPILNMIENLKNSKRSALQTAAKIFDLVRFVSPFNLIIKCLLQEIWENGLGWDDELPTELKKRVYLWSDSLIALHWIKGAASKWKPFVSNRVIEIQSNTDPANWHHCSGKDNPADYISRGASAERLMNSSIWIHGPEWLRQRAENWPKGSECKFSLGESGERRIIQDEISTFLCEARSHSAPLLDMNKYSCLNKLLRVTSWVFRFIHNTRNDIKRYDVISAEELDGAEKYWRKTTQGDVFSEEIAYLKQGKRVSKTSAILELNPFLDSDGIIHVGGRLQKSKFSYLQKHPILMPAKHHFYWVIKGRQTVKNLLKRCVLCKRFNSSPGVQVTAPLPAARIEQLPPFSIVGIDFGGPLYTKNSDNKNYIVLFTCEVTRAFALGDG</sequence>